<reference evidence="6" key="1">
    <citation type="submission" date="2022-03" db="EMBL/GenBank/DDBJ databases">
        <authorList>
            <person name="Woo C.Y."/>
        </authorList>
    </citation>
    <scope>NUCLEOTIDE SEQUENCE</scope>
    <source>
        <strain evidence="6">CYS-02</strain>
    </source>
</reference>
<proteinExistence type="inferred from homology"/>
<dbReference type="InterPro" id="IPR014710">
    <property type="entry name" value="RmlC-like_jellyroll"/>
</dbReference>
<sequence length="291" mass="31323">MKQLSFIQRGNGSHWVGDGFPVRSVFSYNDIHEEMSPFLLLDYAGPVNFPPTQARRGVGQHPHRGFETVTIVYDGEVEHRDSTGGGGTIGPGDVQWMTAAGGIVHEEYHGPNFARTGGPFEMIQLWVNLPAKDKMSKPGYQGITDAQIPRVELPGGAGQVRVIAGRYQGAAGPAHTFSPMNVWDLRVKAGQHVSFELPEGHTTALFVLKGGVRLPGGEAVREAELAVMERAGTQLAFDALEEDTTLLLLGGEPTNEPIVGYGPFVMNSEAEIRQAFADFQSGKMGRIAAAA</sequence>
<dbReference type="Pfam" id="PF05726">
    <property type="entry name" value="Pirin_C"/>
    <property type="match status" value="1"/>
</dbReference>
<keyword evidence="2" id="KW-0408">Iron</keyword>
<dbReference type="PANTHER" id="PTHR43594">
    <property type="entry name" value="QUERCETIN 2,3-DIOXYGENASE"/>
    <property type="match status" value="1"/>
</dbReference>
<evidence type="ECO:0000256" key="1">
    <source>
        <dbReference type="ARBA" id="ARBA00008416"/>
    </source>
</evidence>
<dbReference type="CDD" id="cd02247">
    <property type="entry name" value="cupin_pirin_C"/>
    <property type="match status" value="1"/>
</dbReference>
<evidence type="ECO:0000313" key="6">
    <source>
        <dbReference type="EMBL" id="MCJ0763444.1"/>
    </source>
</evidence>
<comment type="similarity">
    <text evidence="1 3">Belongs to the pirin family.</text>
</comment>
<dbReference type="SUPFAM" id="SSF51182">
    <property type="entry name" value="RmlC-like cupins"/>
    <property type="match status" value="1"/>
</dbReference>
<feature type="binding site" evidence="2">
    <location>
        <position position="105"/>
    </location>
    <ligand>
        <name>Fe cation</name>
        <dbReference type="ChEBI" id="CHEBI:24875"/>
    </ligand>
</feature>
<feature type="binding site" evidence="2">
    <location>
        <position position="61"/>
    </location>
    <ligand>
        <name>Fe cation</name>
        <dbReference type="ChEBI" id="CHEBI:24875"/>
    </ligand>
</feature>
<dbReference type="InterPro" id="IPR003829">
    <property type="entry name" value="Pirin_N_dom"/>
</dbReference>
<feature type="domain" description="Pirin N-terminal" evidence="4">
    <location>
        <begin position="20"/>
        <end position="127"/>
    </location>
</feature>
<organism evidence="6 7">
    <name type="scientific">Variovorax terrae</name>
    <dbReference type="NCBI Taxonomy" id="2923278"/>
    <lineage>
        <taxon>Bacteria</taxon>
        <taxon>Pseudomonadati</taxon>
        <taxon>Pseudomonadota</taxon>
        <taxon>Betaproteobacteria</taxon>
        <taxon>Burkholderiales</taxon>
        <taxon>Comamonadaceae</taxon>
        <taxon>Variovorax</taxon>
    </lineage>
</organism>
<keyword evidence="2" id="KW-0479">Metal-binding</keyword>
<evidence type="ECO:0000259" key="4">
    <source>
        <dbReference type="Pfam" id="PF02678"/>
    </source>
</evidence>
<dbReference type="InterPro" id="IPR011051">
    <property type="entry name" value="RmlC_Cupin_sf"/>
</dbReference>
<keyword evidence="7" id="KW-1185">Reference proteome</keyword>
<dbReference type="InterPro" id="IPR053186">
    <property type="entry name" value="QDO-related"/>
</dbReference>
<dbReference type="PANTHER" id="PTHR43594:SF1">
    <property type="entry name" value="QUERCETIN 2,3-DIOXYGENASE PA2418-RELATED"/>
    <property type="match status" value="1"/>
</dbReference>
<feature type="binding site" evidence="2">
    <location>
        <position position="63"/>
    </location>
    <ligand>
        <name>Fe cation</name>
        <dbReference type="ChEBI" id="CHEBI:24875"/>
    </ligand>
</feature>
<evidence type="ECO:0000313" key="7">
    <source>
        <dbReference type="Proteomes" id="UP001139447"/>
    </source>
</evidence>
<dbReference type="RefSeq" id="WP_243306035.1">
    <property type="nucleotide sequence ID" value="NZ_JALGBI010000001.1"/>
</dbReference>
<dbReference type="AlphaFoldDB" id="A0A9X2AMK3"/>
<dbReference type="EMBL" id="JALGBI010000001">
    <property type="protein sequence ID" value="MCJ0763444.1"/>
    <property type="molecule type" value="Genomic_DNA"/>
</dbReference>
<dbReference type="Pfam" id="PF02678">
    <property type="entry name" value="Pirin"/>
    <property type="match status" value="1"/>
</dbReference>
<accession>A0A9X2AMK3</accession>
<dbReference type="PIRSF" id="PIRSF006232">
    <property type="entry name" value="Pirin"/>
    <property type="match status" value="1"/>
</dbReference>
<evidence type="ECO:0000256" key="3">
    <source>
        <dbReference type="RuleBase" id="RU003457"/>
    </source>
</evidence>
<evidence type="ECO:0000259" key="5">
    <source>
        <dbReference type="Pfam" id="PF05726"/>
    </source>
</evidence>
<comment type="cofactor">
    <cofactor evidence="2">
        <name>Fe cation</name>
        <dbReference type="ChEBI" id="CHEBI:24875"/>
    </cofactor>
    <text evidence="2">Binds 1 Fe cation per subunit.</text>
</comment>
<gene>
    <name evidence="6" type="ORF">MMF98_09505</name>
</gene>
<comment type="caution">
    <text evidence="6">The sequence shown here is derived from an EMBL/GenBank/DDBJ whole genome shotgun (WGS) entry which is preliminary data.</text>
</comment>
<feature type="domain" description="Pirin C-terminal" evidence="5">
    <location>
        <begin position="182"/>
        <end position="285"/>
    </location>
</feature>
<dbReference type="CDD" id="cd02909">
    <property type="entry name" value="cupin_pirin_N"/>
    <property type="match status" value="1"/>
</dbReference>
<dbReference type="Proteomes" id="UP001139447">
    <property type="component" value="Unassembled WGS sequence"/>
</dbReference>
<evidence type="ECO:0000256" key="2">
    <source>
        <dbReference type="PIRSR" id="PIRSR006232-1"/>
    </source>
</evidence>
<dbReference type="InterPro" id="IPR012093">
    <property type="entry name" value="Pirin"/>
</dbReference>
<name>A0A9X2AMK3_9BURK</name>
<dbReference type="Gene3D" id="2.60.120.10">
    <property type="entry name" value="Jelly Rolls"/>
    <property type="match status" value="2"/>
</dbReference>
<dbReference type="InterPro" id="IPR008778">
    <property type="entry name" value="Pirin_C_dom"/>
</dbReference>
<feature type="binding site" evidence="2">
    <location>
        <position position="107"/>
    </location>
    <ligand>
        <name>Fe cation</name>
        <dbReference type="ChEBI" id="CHEBI:24875"/>
    </ligand>
</feature>
<protein>
    <submittedName>
        <fullName evidence="6">Pirin family protein</fullName>
    </submittedName>
</protein>
<dbReference type="GO" id="GO:0046872">
    <property type="term" value="F:metal ion binding"/>
    <property type="evidence" value="ECO:0007669"/>
    <property type="project" value="UniProtKB-KW"/>
</dbReference>